<name>A0A948TAF0_9BACT</name>
<gene>
    <name evidence="1" type="ORF">H9777_03250</name>
</gene>
<comment type="caution">
    <text evidence="1">The sequence shown here is derived from an EMBL/GenBank/DDBJ whole genome shotgun (WGS) entry which is preliminary data.</text>
</comment>
<accession>A0A948TAF0</accession>
<sequence>MGTIKINIKRITETNFSINKEIMDDASKPLDARMGFELLSDIKKDLLTIATQIAYITPASEIGAVLTFHYTLEVISLKDLQYVSNPAKGTHDYKFPNGFIEAVLTDVYATGRVLMASHLKGTRLEGSYLPFGGAGNLIKLMKKK</sequence>
<dbReference type="EMBL" id="JAHLFW010000034">
    <property type="protein sequence ID" value="MBU3837334.1"/>
    <property type="molecule type" value="Genomic_DNA"/>
</dbReference>
<reference evidence="1" key="1">
    <citation type="journal article" date="2021" name="PeerJ">
        <title>Extensive microbial diversity within the chicken gut microbiome revealed by metagenomics and culture.</title>
        <authorList>
            <person name="Gilroy R."/>
            <person name="Ravi A."/>
            <person name="Getino M."/>
            <person name="Pursley I."/>
            <person name="Horton D.L."/>
            <person name="Alikhan N.F."/>
            <person name="Baker D."/>
            <person name="Gharbi K."/>
            <person name="Hall N."/>
            <person name="Watson M."/>
            <person name="Adriaenssens E.M."/>
            <person name="Foster-Nyarko E."/>
            <person name="Jarju S."/>
            <person name="Secka A."/>
            <person name="Antonio M."/>
            <person name="Oren A."/>
            <person name="Chaudhuri R.R."/>
            <person name="La Ragione R."/>
            <person name="Hildebrand F."/>
            <person name="Pallen M.J."/>
        </authorList>
    </citation>
    <scope>NUCLEOTIDE SEQUENCE</scope>
    <source>
        <strain evidence="1">G4-2901</strain>
    </source>
</reference>
<protein>
    <submittedName>
        <fullName evidence="1">Uncharacterized protein</fullName>
    </submittedName>
</protein>
<organism evidence="1 2">
    <name type="scientific">Candidatus Phocaeicola faecigallinarum</name>
    <dbReference type="NCBI Taxonomy" id="2838732"/>
    <lineage>
        <taxon>Bacteria</taxon>
        <taxon>Pseudomonadati</taxon>
        <taxon>Bacteroidota</taxon>
        <taxon>Bacteroidia</taxon>
        <taxon>Bacteroidales</taxon>
        <taxon>Bacteroidaceae</taxon>
        <taxon>Phocaeicola</taxon>
    </lineage>
</organism>
<reference evidence="1" key="2">
    <citation type="submission" date="2021-04" db="EMBL/GenBank/DDBJ databases">
        <authorList>
            <person name="Gilroy R."/>
        </authorList>
    </citation>
    <scope>NUCLEOTIDE SEQUENCE</scope>
    <source>
        <strain evidence="1">G4-2901</strain>
    </source>
</reference>
<evidence type="ECO:0000313" key="1">
    <source>
        <dbReference type="EMBL" id="MBU3837334.1"/>
    </source>
</evidence>
<evidence type="ECO:0000313" key="2">
    <source>
        <dbReference type="Proteomes" id="UP000783796"/>
    </source>
</evidence>
<dbReference type="AlphaFoldDB" id="A0A948TAF0"/>
<proteinExistence type="predicted"/>
<dbReference type="Proteomes" id="UP000783796">
    <property type="component" value="Unassembled WGS sequence"/>
</dbReference>